<dbReference type="Proteomes" id="UP000308652">
    <property type="component" value="Unassembled WGS sequence"/>
</dbReference>
<name>A0A5C3MAG0_9AGAR</name>
<accession>A0A5C3MAG0</accession>
<organism evidence="2 3">
    <name type="scientific">Crucibulum laeve</name>
    <dbReference type="NCBI Taxonomy" id="68775"/>
    <lineage>
        <taxon>Eukaryota</taxon>
        <taxon>Fungi</taxon>
        <taxon>Dikarya</taxon>
        <taxon>Basidiomycota</taxon>
        <taxon>Agaricomycotina</taxon>
        <taxon>Agaricomycetes</taxon>
        <taxon>Agaricomycetidae</taxon>
        <taxon>Agaricales</taxon>
        <taxon>Agaricineae</taxon>
        <taxon>Nidulariaceae</taxon>
        <taxon>Crucibulum</taxon>
    </lineage>
</organism>
<proteinExistence type="predicted"/>
<sequence length="104" mass="11237">MVAERVSLRVGLLAQQALVKSVSAEEAWWGAGSIYEQVQITPPKIPSPEPAPPPALPSAPPQRGRPRGRVQPLSPVFPPPFDIQWRPPRILSPEPPPVSPPPPP</sequence>
<reference evidence="2 3" key="1">
    <citation type="journal article" date="2019" name="Nat. Ecol. Evol.">
        <title>Megaphylogeny resolves global patterns of mushroom evolution.</title>
        <authorList>
            <person name="Varga T."/>
            <person name="Krizsan K."/>
            <person name="Foldi C."/>
            <person name="Dima B."/>
            <person name="Sanchez-Garcia M."/>
            <person name="Sanchez-Ramirez S."/>
            <person name="Szollosi G.J."/>
            <person name="Szarkandi J.G."/>
            <person name="Papp V."/>
            <person name="Albert L."/>
            <person name="Andreopoulos W."/>
            <person name="Angelini C."/>
            <person name="Antonin V."/>
            <person name="Barry K.W."/>
            <person name="Bougher N.L."/>
            <person name="Buchanan P."/>
            <person name="Buyck B."/>
            <person name="Bense V."/>
            <person name="Catcheside P."/>
            <person name="Chovatia M."/>
            <person name="Cooper J."/>
            <person name="Damon W."/>
            <person name="Desjardin D."/>
            <person name="Finy P."/>
            <person name="Geml J."/>
            <person name="Haridas S."/>
            <person name="Hughes K."/>
            <person name="Justo A."/>
            <person name="Karasinski D."/>
            <person name="Kautmanova I."/>
            <person name="Kiss B."/>
            <person name="Kocsube S."/>
            <person name="Kotiranta H."/>
            <person name="LaButti K.M."/>
            <person name="Lechner B.E."/>
            <person name="Liimatainen K."/>
            <person name="Lipzen A."/>
            <person name="Lukacs Z."/>
            <person name="Mihaltcheva S."/>
            <person name="Morgado L.N."/>
            <person name="Niskanen T."/>
            <person name="Noordeloos M.E."/>
            <person name="Ohm R.A."/>
            <person name="Ortiz-Santana B."/>
            <person name="Ovrebo C."/>
            <person name="Racz N."/>
            <person name="Riley R."/>
            <person name="Savchenko A."/>
            <person name="Shiryaev A."/>
            <person name="Soop K."/>
            <person name="Spirin V."/>
            <person name="Szebenyi C."/>
            <person name="Tomsovsky M."/>
            <person name="Tulloss R.E."/>
            <person name="Uehling J."/>
            <person name="Grigoriev I.V."/>
            <person name="Vagvolgyi C."/>
            <person name="Papp T."/>
            <person name="Martin F.M."/>
            <person name="Miettinen O."/>
            <person name="Hibbett D.S."/>
            <person name="Nagy L.G."/>
        </authorList>
    </citation>
    <scope>NUCLEOTIDE SEQUENCE [LARGE SCALE GENOMIC DNA]</scope>
    <source>
        <strain evidence="2 3">CBS 166.37</strain>
    </source>
</reference>
<keyword evidence="3" id="KW-1185">Reference proteome</keyword>
<feature type="region of interest" description="Disordered" evidence="1">
    <location>
        <begin position="40"/>
        <end position="104"/>
    </location>
</feature>
<protein>
    <submittedName>
        <fullName evidence="2">Uncharacterized protein</fullName>
    </submittedName>
</protein>
<evidence type="ECO:0000313" key="3">
    <source>
        <dbReference type="Proteomes" id="UP000308652"/>
    </source>
</evidence>
<feature type="compositionally biased region" description="Pro residues" evidence="1">
    <location>
        <begin position="93"/>
        <end position="104"/>
    </location>
</feature>
<gene>
    <name evidence="2" type="ORF">BDQ12DRAFT_663759</name>
</gene>
<evidence type="ECO:0000313" key="2">
    <source>
        <dbReference type="EMBL" id="TFK41733.1"/>
    </source>
</evidence>
<feature type="compositionally biased region" description="Pro residues" evidence="1">
    <location>
        <begin position="43"/>
        <end position="60"/>
    </location>
</feature>
<dbReference type="AlphaFoldDB" id="A0A5C3MAG0"/>
<evidence type="ECO:0000256" key="1">
    <source>
        <dbReference type="SAM" id="MobiDB-lite"/>
    </source>
</evidence>
<dbReference type="EMBL" id="ML213594">
    <property type="protein sequence ID" value="TFK41733.1"/>
    <property type="molecule type" value="Genomic_DNA"/>
</dbReference>